<dbReference type="Pfam" id="PF01409">
    <property type="entry name" value="tRNA-synt_2d"/>
    <property type="match status" value="1"/>
</dbReference>
<organism evidence="26 27">
    <name type="scientific">Cephalotrichum gorgonifer</name>
    <dbReference type="NCBI Taxonomy" id="2041049"/>
    <lineage>
        <taxon>Eukaryota</taxon>
        <taxon>Fungi</taxon>
        <taxon>Dikarya</taxon>
        <taxon>Ascomycota</taxon>
        <taxon>Pezizomycotina</taxon>
        <taxon>Sordariomycetes</taxon>
        <taxon>Hypocreomycetidae</taxon>
        <taxon>Microascales</taxon>
        <taxon>Microascaceae</taxon>
        <taxon>Cephalotrichum</taxon>
    </lineage>
</organism>
<dbReference type="SUPFAM" id="SSF55681">
    <property type="entry name" value="Class II aaRS and biotin synthetases"/>
    <property type="match status" value="1"/>
</dbReference>
<dbReference type="GO" id="GO:0006511">
    <property type="term" value="P:ubiquitin-dependent protein catabolic process"/>
    <property type="evidence" value="ECO:0007669"/>
    <property type="project" value="InterPro"/>
</dbReference>
<dbReference type="PANTHER" id="PTHR12710:SF0">
    <property type="entry name" value="NUCLEAR PROTEIN LOCALIZATION PROTEIN 4 HOMOLOG"/>
    <property type="match status" value="1"/>
</dbReference>
<comment type="catalytic activity">
    <reaction evidence="22">
        <text>tRNA(Phe) + L-phenylalanine + ATP = L-phenylalanyl-tRNA(Phe) + AMP + diphosphate + H(+)</text>
        <dbReference type="Rhea" id="RHEA:19413"/>
        <dbReference type="Rhea" id="RHEA-COMP:9668"/>
        <dbReference type="Rhea" id="RHEA-COMP:9699"/>
        <dbReference type="ChEBI" id="CHEBI:15378"/>
        <dbReference type="ChEBI" id="CHEBI:30616"/>
        <dbReference type="ChEBI" id="CHEBI:33019"/>
        <dbReference type="ChEBI" id="CHEBI:58095"/>
        <dbReference type="ChEBI" id="CHEBI:78442"/>
        <dbReference type="ChEBI" id="CHEBI:78531"/>
        <dbReference type="ChEBI" id="CHEBI:456215"/>
        <dbReference type="EC" id="6.1.1.20"/>
    </reaction>
</comment>
<dbReference type="InterPro" id="IPR007717">
    <property type="entry name" value="NPL4_C"/>
</dbReference>
<comment type="similarity">
    <text evidence="4">Belongs to the class-II aminoacyl-tRNA synthetase family. Phe-tRNA synthetase alpha subunit type 2 subfamily.</text>
</comment>
<dbReference type="InterPro" id="IPR045864">
    <property type="entry name" value="aa-tRNA-synth_II/BPL/LPL"/>
</dbReference>
<dbReference type="GO" id="GO:0031625">
    <property type="term" value="F:ubiquitin protein ligase binding"/>
    <property type="evidence" value="ECO:0007669"/>
    <property type="project" value="TreeGrafter"/>
</dbReference>
<evidence type="ECO:0000256" key="4">
    <source>
        <dbReference type="ARBA" id="ARBA00006703"/>
    </source>
</evidence>
<evidence type="ECO:0000256" key="8">
    <source>
        <dbReference type="ARBA" id="ARBA00015409"/>
    </source>
</evidence>
<keyword evidence="14" id="KW-0509">mRNA transport</keyword>
<dbReference type="Gene3D" id="3.30.930.10">
    <property type="entry name" value="Bira Bifunctional Protein, Domain 2"/>
    <property type="match status" value="1"/>
</dbReference>
<comment type="function">
    <text evidence="20">Involved in the import of nuclear-targeted proteins into the nucleus and the export of poly(A) RNA out of the nucleus. Has a role in the endoplasmic reticulum-associated degradation (ERAD) pathway.</text>
</comment>
<dbReference type="PROSITE" id="PS50249">
    <property type="entry name" value="MPN"/>
    <property type="match status" value="1"/>
</dbReference>
<keyword evidence="14" id="KW-0813">Transport</keyword>
<dbReference type="GO" id="GO:0046872">
    <property type="term" value="F:metal ion binding"/>
    <property type="evidence" value="ECO:0007669"/>
    <property type="project" value="UniProtKB-KW"/>
</dbReference>
<keyword evidence="15" id="KW-0067">ATP-binding</keyword>
<evidence type="ECO:0000256" key="10">
    <source>
        <dbReference type="ARBA" id="ARBA00022490"/>
    </source>
</evidence>
<dbReference type="Pfam" id="PF05020">
    <property type="entry name" value="zf-NPL4"/>
    <property type="match status" value="1"/>
</dbReference>
<comment type="caution">
    <text evidence="26">The sequence shown here is derived from an EMBL/GenBank/DDBJ whole genome shotgun (WGS) entry which is preliminary data.</text>
</comment>
<evidence type="ECO:0000256" key="13">
    <source>
        <dbReference type="ARBA" id="ARBA00022741"/>
    </source>
</evidence>
<proteinExistence type="inferred from homology"/>
<dbReference type="Pfam" id="PF05021">
    <property type="entry name" value="NPL4"/>
    <property type="match status" value="1"/>
</dbReference>
<feature type="region of interest" description="Disordered" evidence="23">
    <location>
        <begin position="559"/>
        <end position="619"/>
    </location>
</feature>
<keyword evidence="11 26" id="KW-0436">Ligase</keyword>
<dbReference type="GO" id="GO:0006432">
    <property type="term" value="P:phenylalanyl-tRNA aminoacylation"/>
    <property type="evidence" value="ECO:0007669"/>
    <property type="project" value="InterPro"/>
</dbReference>
<evidence type="ECO:0000256" key="15">
    <source>
        <dbReference type="ARBA" id="ARBA00022840"/>
    </source>
</evidence>
<keyword evidence="17" id="KW-0648">Protein biosynthesis</keyword>
<reference evidence="26" key="1">
    <citation type="submission" date="2018-03" db="EMBL/GenBank/DDBJ databases">
        <authorList>
            <person name="Guldener U."/>
        </authorList>
    </citation>
    <scope>NUCLEOTIDE SEQUENCE</scope>
</reference>
<comment type="similarity">
    <text evidence="5">Belongs to the NPL4 family.</text>
</comment>
<dbReference type="Gene3D" id="3.30.1370.240">
    <property type="match status" value="1"/>
</dbReference>
<dbReference type="Proteomes" id="UP001187682">
    <property type="component" value="Unassembled WGS sequence"/>
</dbReference>
<comment type="subunit">
    <text evidence="6">Tetramer of two alpha and two beta subunits.</text>
</comment>
<evidence type="ECO:0000256" key="14">
    <source>
        <dbReference type="ARBA" id="ARBA00022816"/>
    </source>
</evidence>
<name>A0AAE8MUJ1_9PEZI</name>
<evidence type="ECO:0000256" key="1">
    <source>
        <dbReference type="ARBA" id="ARBA00001946"/>
    </source>
</evidence>
<feature type="domain" description="MPN" evidence="24">
    <location>
        <begin position="729"/>
        <end position="866"/>
    </location>
</feature>
<dbReference type="GO" id="GO:0048471">
    <property type="term" value="C:perinuclear region of cytoplasm"/>
    <property type="evidence" value="ECO:0007669"/>
    <property type="project" value="UniProtKB-SubCell"/>
</dbReference>
<evidence type="ECO:0000313" key="26">
    <source>
        <dbReference type="EMBL" id="SPO00849.1"/>
    </source>
</evidence>
<evidence type="ECO:0000256" key="22">
    <source>
        <dbReference type="ARBA" id="ARBA00049255"/>
    </source>
</evidence>
<evidence type="ECO:0000256" key="12">
    <source>
        <dbReference type="ARBA" id="ARBA00022723"/>
    </source>
</evidence>
<evidence type="ECO:0000256" key="16">
    <source>
        <dbReference type="ARBA" id="ARBA00022842"/>
    </source>
</evidence>
<evidence type="ECO:0000259" key="24">
    <source>
        <dbReference type="PROSITE" id="PS50249"/>
    </source>
</evidence>
<evidence type="ECO:0000259" key="25">
    <source>
        <dbReference type="PROSITE" id="PS50862"/>
    </source>
</evidence>
<accession>A0AAE8MUJ1</accession>
<comment type="subcellular location">
    <subcellularLocation>
        <location evidence="3">Cytoplasm</location>
        <location evidence="3">Perinuclear region</location>
    </subcellularLocation>
    <subcellularLocation>
        <location evidence="2">Nucleus membrane</location>
        <topology evidence="2">Peripheral membrane protein</topology>
        <orientation evidence="2">Cytoplasmic side</orientation>
    </subcellularLocation>
</comment>
<dbReference type="GO" id="GO:0015031">
    <property type="term" value="P:protein transport"/>
    <property type="evidence" value="ECO:0007669"/>
    <property type="project" value="UniProtKB-KW"/>
</dbReference>
<dbReference type="AlphaFoldDB" id="A0AAE8MUJ1"/>
<dbReference type="EMBL" id="ONZQ02000004">
    <property type="protein sequence ID" value="SPO00849.1"/>
    <property type="molecule type" value="Genomic_DNA"/>
</dbReference>
<dbReference type="GO" id="GO:0043130">
    <property type="term" value="F:ubiquitin binding"/>
    <property type="evidence" value="ECO:0007669"/>
    <property type="project" value="TreeGrafter"/>
</dbReference>
<dbReference type="InterPro" id="IPR002319">
    <property type="entry name" value="Phenylalanyl-tRNA_Synthase"/>
</dbReference>
<comment type="cofactor">
    <cofactor evidence="1">
        <name>Mg(2+)</name>
        <dbReference type="ChEBI" id="CHEBI:18420"/>
    </cofactor>
</comment>
<evidence type="ECO:0000256" key="7">
    <source>
        <dbReference type="ARBA" id="ARBA00012814"/>
    </source>
</evidence>
<dbReference type="NCBIfam" id="TIGR00468">
    <property type="entry name" value="pheS"/>
    <property type="match status" value="1"/>
</dbReference>
<dbReference type="GO" id="GO:0000049">
    <property type="term" value="F:tRNA binding"/>
    <property type="evidence" value="ECO:0007669"/>
    <property type="project" value="InterPro"/>
</dbReference>
<dbReference type="InterPro" id="IPR007716">
    <property type="entry name" value="NPL4_Zn-bd_put"/>
</dbReference>
<keyword evidence="12" id="KW-0479">Metal-binding</keyword>
<evidence type="ECO:0000313" key="27">
    <source>
        <dbReference type="Proteomes" id="UP001187682"/>
    </source>
</evidence>
<keyword evidence="10" id="KW-0963">Cytoplasm</keyword>
<dbReference type="GO" id="GO:0031965">
    <property type="term" value="C:nuclear membrane"/>
    <property type="evidence" value="ECO:0007669"/>
    <property type="project" value="UniProtKB-SubCell"/>
</dbReference>
<dbReference type="PROSITE" id="PS50862">
    <property type="entry name" value="AA_TRNA_LIGASE_II"/>
    <property type="match status" value="1"/>
</dbReference>
<dbReference type="InterPro" id="IPR004529">
    <property type="entry name" value="Phe-tRNA-synth_IIc_asu"/>
</dbReference>
<feature type="domain" description="Aminoacyl-transfer RNA synthetases class-II family profile" evidence="25">
    <location>
        <begin position="230"/>
        <end position="504"/>
    </location>
</feature>
<evidence type="ECO:0000256" key="20">
    <source>
        <dbReference type="ARBA" id="ARBA00024703"/>
    </source>
</evidence>
<evidence type="ECO:0000256" key="21">
    <source>
        <dbReference type="ARBA" id="ARBA00030612"/>
    </source>
</evidence>
<dbReference type="PANTHER" id="PTHR12710">
    <property type="entry name" value="NUCLEAR PROTEIN LOCALIZATION 4"/>
    <property type="match status" value="1"/>
</dbReference>
<dbReference type="GO" id="GO:0051028">
    <property type="term" value="P:mRNA transport"/>
    <property type="evidence" value="ECO:0007669"/>
    <property type="project" value="UniProtKB-KW"/>
</dbReference>
<gene>
    <name evidence="26" type="ORF">DNG_03597</name>
</gene>
<dbReference type="Gene3D" id="1.10.10.2330">
    <property type="match status" value="1"/>
</dbReference>
<dbReference type="GO" id="GO:0005524">
    <property type="term" value="F:ATP binding"/>
    <property type="evidence" value="ECO:0007669"/>
    <property type="project" value="UniProtKB-KW"/>
</dbReference>
<sequence length="1118" mass="124685">MAARNEGPAGDLPSQILHALSKNDPVLTAEVFPDVPFTEIKAAIDSLHSRSMVTYKPLEKELVLLEPEAEQIAEHGSHEARVFEALRAAMEGLTIPELEKAIGDKTVTKVGQGKAFKEKWISKTKDGKLVATAESIQDVTRQQLQQIKETQTHDAKIVTELKKRKLVKVQKIITFSISKGPEYALEIKKQETDLTPEMIASGSWKTVDFKPYNFNALGADQDAGALHPLNKVRHEFRQIFFEMGFEEMPTNQYVESGFWNFDALYVPQQHPARDLQDTFYVADPKTAARPGPEHDEYWENVKQVHQDGKFGSIGYRYPWSADESLRLVLRTHTTSISTAMLRKLAMQKGPDGRPPPARYFSIDRVFRNESVDATHLAEFHQVEGVIADYGLTLGGLMEFMDIFFAKMGITDLRFKPAYNPYTEPSLEIFSFHKGLNKLVEIGNSGMFRPEMLESMGLPKDMRVFGWGLSLERPTMIKYGISNIRELLGHKVDLGFVERNPAILPQLPDTVDPRTITLSSSPSGNDAKLIRDIANLTIGKVNMKHGDLIFISYKHRDAPAGQENGDAKAPTSSRLDGKPILPGEEVPRPNPDVVTISEGPRPWESVKQTPLDDMLDNKDGKIPRQRNALCRHGPKGMCDHCMPLDPFNAEYLADNGIKYLSFHAYLKKINSATNKPEHGSSFIPPLSEPFYRVQPSCPSGHPQWPEGICSKCQPSAITLQPQPFRMVDHVEFSSPETIDTFLNSWRKSGSQRIGFMYGRLAEYPKVPLGVKAVVEAIYEPPQVDEVDGLTLSDWENQDEVNEVAKLCGLEQVGVIWTDLIDAGHNDGSVICKRHIDSYYLSSLEICFSARLQAQHPKTTKWSHSGRFGSSFVTCVISGNEKGEIDISAYQVSNSAVEMVRADIIEPSAEPGVMLVQEEEEAQGGSRTRYIPEVFYRKVNEYGANVQENAKPAFPVEYLLTTLTHGFPDQPDAVFTEPGFPVENRGYVGEGQEISAVAKMLRRGGNKELSVSNFHLLCFISQMGVLSKDELSLLCRVASQHNVGDSYQLRSTGGWQTLQAILQSTGEPSPIHHQKRRRGSKSGSDSESGDSGAKRRRGNRSTLAKRFSAVRLNDGTSRPS</sequence>
<feature type="compositionally biased region" description="Low complexity" evidence="23">
    <location>
        <begin position="1079"/>
        <end position="1089"/>
    </location>
</feature>
<keyword evidence="19" id="KW-0030">Aminoacyl-tRNA synthetase</keyword>
<evidence type="ECO:0000256" key="11">
    <source>
        <dbReference type="ARBA" id="ARBA00022598"/>
    </source>
</evidence>
<keyword evidence="27" id="KW-1185">Reference proteome</keyword>
<dbReference type="InterPro" id="IPR040725">
    <property type="entry name" value="PheRS_DBD3"/>
</dbReference>
<dbReference type="FunFam" id="3.30.930.10:FF:000028">
    <property type="entry name" value="Phenylalanyl-tRNA synthetase alpha chain"/>
    <property type="match status" value="1"/>
</dbReference>
<dbReference type="InterPro" id="IPR016563">
    <property type="entry name" value="Npl4"/>
</dbReference>
<dbReference type="InterPro" id="IPR006195">
    <property type="entry name" value="aa-tRNA-synth_II"/>
</dbReference>
<keyword evidence="16" id="KW-0460">Magnesium</keyword>
<keyword evidence="18" id="KW-0653">Protein transport</keyword>
<dbReference type="CDD" id="cd08061">
    <property type="entry name" value="MPN_NPL4"/>
    <property type="match status" value="1"/>
</dbReference>
<evidence type="ECO:0000256" key="6">
    <source>
        <dbReference type="ARBA" id="ARBA00011209"/>
    </source>
</evidence>
<dbReference type="CDD" id="cd00496">
    <property type="entry name" value="PheRS_alpha_core"/>
    <property type="match status" value="1"/>
</dbReference>
<evidence type="ECO:0000256" key="5">
    <source>
        <dbReference type="ARBA" id="ARBA00011025"/>
    </source>
</evidence>
<dbReference type="FunFam" id="1.10.10.2320:FF:000001">
    <property type="entry name" value="phenylalanine--tRNA ligase alpha subunit"/>
    <property type="match status" value="1"/>
</dbReference>
<evidence type="ECO:0000256" key="19">
    <source>
        <dbReference type="ARBA" id="ARBA00023146"/>
    </source>
</evidence>
<evidence type="ECO:0000256" key="9">
    <source>
        <dbReference type="ARBA" id="ARBA00019709"/>
    </source>
</evidence>
<dbReference type="NCBIfam" id="NF003210">
    <property type="entry name" value="PRK04172.1"/>
    <property type="match status" value="1"/>
</dbReference>
<dbReference type="InterPro" id="IPR037518">
    <property type="entry name" value="MPN"/>
</dbReference>
<dbReference type="FunFam" id="1.10.10.2330:FF:000002">
    <property type="entry name" value="Phenylalanyl-tRNA synthetase alpha chain"/>
    <property type="match status" value="1"/>
</dbReference>
<keyword evidence="13" id="KW-0547">Nucleotide-binding</keyword>
<dbReference type="GO" id="GO:0004826">
    <property type="term" value="F:phenylalanine-tRNA ligase activity"/>
    <property type="evidence" value="ECO:0007669"/>
    <property type="project" value="UniProtKB-EC"/>
</dbReference>
<keyword evidence="18" id="KW-0811">Translocation</keyword>
<evidence type="ECO:0000256" key="2">
    <source>
        <dbReference type="ARBA" id="ARBA00004335"/>
    </source>
</evidence>
<dbReference type="EC" id="6.1.1.20" evidence="7"/>
<dbReference type="Gene3D" id="1.10.10.2320">
    <property type="match status" value="1"/>
</dbReference>
<dbReference type="Pfam" id="PF18553">
    <property type="entry name" value="PheRS_DBD3"/>
    <property type="match status" value="1"/>
</dbReference>
<feature type="region of interest" description="Disordered" evidence="23">
    <location>
        <begin position="1063"/>
        <end position="1118"/>
    </location>
</feature>
<evidence type="ECO:0000256" key="17">
    <source>
        <dbReference type="ARBA" id="ARBA00022917"/>
    </source>
</evidence>
<evidence type="ECO:0000256" key="3">
    <source>
        <dbReference type="ARBA" id="ARBA00004556"/>
    </source>
</evidence>
<protein>
    <recommendedName>
        <fullName evidence="9">Nuclear protein localization protein 4</fullName>
        <ecNumber evidence="7">6.1.1.20</ecNumber>
    </recommendedName>
    <alternativeName>
        <fullName evidence="8">Phenylalanine--tRNA ligase alpha subunit</fullName>
    </alternativeName>
    <alternativeName>
        <fullName evidence="21">Phenylalanyl-tRNA synthetase alpha subunit</fullName>
    </alternativeName>
</protein>
<evidence type="ECO:0000256" key="23">
    <source>
        <dbReference type="SAM" id="MobiDB-lite"/>
    </source>
</evidence>
<evidence type="ECO:0000256" key="18">
    <source>
        <dbReference type="ARBA" id="ARBA00023010"/>
    </source>
</evidence>